<organism evidence="1 2">
    <name type="scientific">Trifolium medium</name>
    <dbReference type="NCBI Taxonomy" id="97028"/>
    <lineage>
        <taxon>Eukaryota</taxon>
        <taxon>Viridiplantae</taxon>
        <taxon>Streptophyta</taxon>
        <taxon>Embryophyta</taxon>
        <taxon>Tracheophyta</taxon>
        <taxon>Spermatophyta</taxon>
        <taxon>Magnoliopsida</taxon>
        <taxon>eudicotyledons</taxon>
        <taxon>Gunneridae</taxon>
        <taxon>Pentapetalae</taxon>
        <taxon>rosids</taxon>
        <taxon>fabids</taxon>
        <taxon>Fabales</taxon>
        <taxon>Fabaceae</taxon>
        <taxon>Papilionoideae</taxon>
        <taxon>50 kb inversion clade</taxon>
        <taxon>NPAAA clade</taxon>
        <taxon>Hologalegina</taxon>
        <taxon>IRL clade</taxon>
        <taxon>Trifolieae</taxon>
        <taxon>Trifolium</taxon>
    </lineage>
</organism>
<name>A0A392M6F5_9FABA</name>
<evidence type="ECO:0000313" key="1">
    <source>
        <dbReference type="EMBL" id="MCH83027.1"/>
    </source>
</evidence>
<sequence length="116" mass="12719">MVPLPIGLEKPPPVDVYDGTSDPGDHIENIEAVLYYRGVRGAVKCTLFPTTLKKGAMNCYKSLPPGSIDSSRGHCHQFTAHFTASRRQPKTEATLEAIVQGNFSINFSIISHFSRS</sequence>
<keyword evidence="2" id="KW-1185">Reference proteome</keyword>
<evidence type="ECO:0000313" key="2">
    <source>
        <dbReference type="Proteomes" id="UP000265520"/>
    </source>
</evidence>
<dbReference type="PANTHER" id="PTHR33223">
    <property type="entry name" value="CCHC-TYPE DOMAIN-CONTAINING PROTEIN"/>
    <property type="match status" value="1"/>
</dbReference>
<accession>A0A392M6F5</accession>
<dbReference type="AlphaFoldDB" id="A0A392M6F5"/>
<comment type="caution">
    <text evidence="1">The sequence shown here is derived from an EMBL/GenBank/DDBJ whole genome shotgun (WGS) entry which is preliminary data.</text>
</comment>
<dbReference type="EMBL" id="LXQA010004544">
    <property type="protein sequence ID" value="MCH83027.1"/>
    <property type="molecule type" value="Genomic_DNA"/>
</dbReference>
<dbReference type="PANTHER" id="PTHR33223:SF10">
    <property type="entry name" value="AMINOTRANSFERASE-LIKE PLANT MOBILE DOMAIN-CONTAINING PROTEIN"/>
    <property type="match status" value="1"/>
</dbReference>
<proteinExistence type="predicted"/>
<gene>
    <name evidence="1" type="ORF">A2U01_0003841</name>
</gene>
<reference evidence="1 2" key="1">
    <citation type="journal article" date="2018" name="Front. Plant Sci.">
        <title>Red Clover (Trifolium pratense) and Zigzag Clover (T. medium) - A Picture of Genomic Similarities and Differences.</title>
        <authorList>
            <person name="Dluhosova J."/>
            <person name="Istvanek J."/>
            <person name="Nedelnik J."/>
            <person name="Repkova J."/>
        </authorList>
    </citation>
    <scope>NUCLEOTIDE SEQUENCE [LARGE SCALE GENOMIC DNA]</scope>
    <source>
        <strain evidence="2">cv. 10/8</strain>
        <tissue evidence="1">Leaf</tissue>
    </source>
</reference>
<protein>
    <submittedName>
        <fullName evidence="1">Uncharacterized protein</fullName>
    </submittedName>
</protein>
<dbReference type="Proteomes" id="UP000265520">
    <property type="component" value="Unassembled WGS sequence"/>
</dbReference>